<sequence length="365" mass="40909">MNRSQKFVLPIGPIHIALEEPIQLKLETEGNIVKNVQLKIGYVHRAIEFLLANKDFYQGIIVVERVCGICSHSHPTCFVQALEQIAGIEVPLRARYLRTLIGELERIHSHLLNTAIACEILGFKTLFVRCMNARENIKDLMEGITGHRGNYAFNTIGGVRKDLLEDEIHEVKKSLDSLEPEIFQLIETVLSNSTLISRTKGIGVLTYQDAVDLSVVGPVARASGVDLDLRKDVAMPGAAYEFLEFEKVIEKDGDVLSRIKVRLLEMIESFKIIKQILKDLPKGPILTKKFVPIPKGIGISRWEAPRGGLIYYCITDGTDIPYRVKIRAPSFVNIYALNRILINQDVADVTIISGSIDPCFSCMQR</sequence>
<feature type="binding site" evidence="2">
    <location>
        <position position="70"/>
    </location>
    <ligand>
        <name>Fe cation</name>
        <dbReference type="ChEBI" id="CHEBI:24875"/>
    </ligand>
</feature>
<comment type="cofactor">
    <cofactor evidence="2">
        <name>Ni(2+)</name>
        <dbReference type="ChEBI" id="CHEBI:49786"/>
    </cofactor>
</comment>
<accession>A0A3B8N3R3</accession>
<dbReference type="GO" id="GO:0048038">
    <property type="term" value="F:quinone binding"/>
    <property type="evidence" value="ECO:0007669"/>
    <property type="project" value="InterPro"/>
</dbReference>
<feature type="binding site" evidence="2">
    <location>
        <position position="48"/>
    </location>
    <ligand>
        <name>Mg(2+)</name>
        <dbReference type="ChEBI" id="CHEBI:18420"/>
    </ligand>
</feature>
<comment type="cofactor">
    <cofactor evidence="2">
        <name>Fe cation</name>
        <dbReference type="ChEBI" id="CHEBI:24875"/>
    </cofactor>
</comment>
<feature type="binding site" evidence="2">
    <location>
        <position position="70"/>
    </location>
    <ligand>
        <name>Ni(2+)</name>
        <dbReference type="ChEBI" id="CHEBI:49786"/>
    </ligand>
</feature>
<protein>
    <submittedName>
        <fullName evidence="4">NADH dehydrogenase subunit</fullName>
    </submittedName>
</protein>
<feature type="domain" description="NADH-quinone oxidoreductase subunit D" evidence="3">
    <location>
        <begin position="121"/>
        <end position="289"/>
    </location>
</feature>
<dbReference type="EMBL" id="DLVE01000041">
    <property type="protein sequence ID" value="HAA83782.1"/>
    <property type="molecule type" value="Genomic_DNA"/>
</dbReference>
<feature type="binding site" evidence="2">
    <location>
        <position position="362"/>
    </location>
    <ligand>
        <name>Fe cation</name>
        <dbReference type="ChEBI" id="CHEBI:24875"/>
    </ligand>
</feature>
<proteinExistence type="predicted"/>
<dbReference type="Pfam" id="PF00374">
    <property type="entry name" value="NiFeSe_Hases"/>
    <property type="match status" value="1"/>
</dbReference>
<dbReference type="Proteomes" id="UP000257240">
    <property type="component" value="Unassembled WGS sequence"/>
</dbReference>
<keyword evidence="2" id="KW-0460">Magnesium</keyword>
<dbReference type="InterPro" id="IPR001501">
    <property type="entry name" value="Ni-dep_hyd_lsu"/>
</dbReference>
<evidence type="ECO:0000313" key="5">
    <source>
        <dbReference type="Proteomes" id="UP000257240"/>
    </source>
</evidence>
<dbReference type="PANTHER" id="PTHR43485:SF1">
    <property type="entry name" value="FORMATE HYDROGENLYASE SUBUNIT 5-RELATED"/>
    <property type="match status" value="1"/>
</dbReference>
<dbReference type="GO" id="GO:0051287">
    <property type="term" value="F:NAD binding"/>
    <property type="evidence" value="ECO:0007669"/>
    <property type="project" value="InterPro"/>
</dbReference>
<evidence type="ECO:0000259" key="3">
    <source>
        <dbReference type="Pfam" id="PF00346"/>
    </source>
</evidence>
<comment type="caution">
    <text evidence="4">The sequence shown here is derived from an EMBL/GenBank/DDBJ whole genome shotgun (WGS) entry which is preliminary data.</text>
</comment>
<dbReference type="SUPFAM" id="SSF56762">
    <property type="entry name" value="HydB/Nqo4-like"/>
    <property type="match status" value="1"/>
</dbReference>
<feature type="binding site" evidence="2">
    <location>
        <position position="326"/>
    </location>
    <ligand>
        <name>Mg(2+)</name>
        <dbReference type="ChEBI" id="CHEBI:18420"/>
    </ligand>
</feature>
<dbReference type="PANTHER" id="PTHR43485">
    <property type="entry name" value="HYDROGENASE-4 COMPONENT G"/>
    <property type="match status" value="1"/>
</dbReference>
<keyword evidence="1" id="KW-0560">Oxidoreductase</keyword>
<evidence type="ECO:0000313" key="4">
    <source>
        <dbReference type="EMBL" id="HAA83782.1"/>
    </source>
</evidence>
<dbReference type="InterPro" id="IPR052197">
    <property type="entry name" value="ComplexI_49kDa-like"/>
</dbReference>
<dbReference type="Gene3D" id="1.10.645.10">
    <property type="entry name" value="Cytochrome-c3 Hydrogenase, chain B"/>
    <property type="match status" value="1"/>
</dbReference>
<feature type="binding site" evidence="2">
    <location>
        <position position="359"/>
    </location>
    <ligand>
        <name>Ni(2+)</name>
        <dbReference type="ChEBI" id="CHEBI:49786"/>
    </ligand>
</feature>
<dbReference type="RefSeq" id="WP_273010843.1">
    <property type="nucleotide sequence ID" value="NZ_DAINLL010000048.1"/>
</dbReference>
<evidence type="ECO:0000256" key="1">
    <source>
        <dbReference type="ARBA" id="ARBA00023002"/>
    </source>
</evidence>
<keyword evidence="2" id="KW-0408">Iron</keyword>
<organism evidence="4 5">
    <name type="scientific">Thermodesulfobacterium commune</name>
    <dbReference type="NCBI Taxonomy" id="1741"/>
    <lineage>
        <taxon>Bacteria</taxon>
        <taxon>Pseudomonadati</taxon>
        <taxon>Thermodesulfobacteriota</taxon>
        <taxon>Thermodesulfobacteria</taxon>
        <taxon>Thermodesulfobacteriales</taxon>
        <taxon>Thermodesulfobacteriaceae</taxon>
        <taxon>Thermodesulfobacterium</taxon>
    </lineage>
</organism>
<dbReference type="Pfam" id="PF00346">
    <property type="entry name" value="Complex1_49kDa"/>
    <property type="match status" value="2"/>
</dbReference>
<dbReference type="AlphaFoldDB" id="A0A3B8N3R3"/>
<keyword evidence="2" id="KW-0533">Nickel</keyword>
<feature type="domain" description="NADH-quinone oxidoreductase subunit D" evidence="3">
    <location>
        <begin position="291"/>
        <end position="365"/>
    </location>
</feature>
<dbReference type="GO" id="GO:0016651">
    <property type="term" value="F:oxidoreductase activity, acting on NAD(P)H"/>
    <property type="evidence" value="ECO:0007669"/>
    <property type="project" value="InterPro"/>
</dbReference>
<name>A0A3B8N3R3_9BACT</name>
<evidence type="ECO:0000256" key="2">
    <source>
        <dbReference type="PIRSR" id="PIRSR601501-1"/>
    </source>
</evidence>
<reference evidence="4 5" key="1">
    <citation type="journal article" date="2018" name="Nat. Biotechnol.">
        <title>A standardized bacterial taxonomy based on genome phylogeny substantially revises the tree of life.</title>
        <authorList>
            <person name="Parks D.H."/>
            <person name="Chuvochina M."/>
            <person name="Waite D.W."/>
            <person name="Rinke C."/>
            <person name="Skarshewski A."/>
            <person name="Chaumeil P.A."/>
            <person name="Hugenholtz P."/>
        </authorList>
    </citation>
    <scope>NUCLEOTIDE SEQUENCE [LARGE SCALE GENOMIC DNA]</scope>
    <source>
        <strain evidence="4">UBA12529</strain>
    </source>
</reference>
<keyword evidence="2" id="KW-0479">Metal-binding</keyword>
<dbReference type="InterPro" id="IPR001135">
    <property type="entry name" value="NADH_Q_OxRdtase_suD"/>
</dbReference>
<dbReference type="InterPro" id="IPR029014">
    <property type="entry name" value="NiFe-Hase_large"/>
</dbReference>
<feature type="binding site" evidence="2">
    <location>
        <position position="67"/>
    </location>
    <ligand>
        <name>Ni(2+)</name>
        <dbReference type="ChEBI" id="CHEBI:49786"/>
    </ligand>
</feature>
<gene>
    <name evidence="4" type="ORF">DCE01_03225</name>
</gene>
<dbReference type="GO" id="GO:0016151">
    <property type="term" value="F:nickel cation binding"/>
    <property type="evidence" value="ECO:0007669"/>
    <property type="project" value="InterPro"/>
</dbReference>